<dbReference type="InterPro" id="IPR051952">
    <property type="entry name" value="Golgi-autophagy_related"/>
</dbReference>
<dbReference type="InterPro" id="IPR032023">
    <property type="entry name" value="GCC2_Rab_bind"/>
</dbReference>
<accession>A0AAW0XZG8</accession>
<evidence type="ECO:0000256" key="4">
    <source>
        <dbReference type="ARBA" id="ARBA00023054"/>
    </source>
</evidence>
<dbReference type="PANTHER" id="PTHR23157:SF25">
    <property type="entry name" value="GRIP AND COILED-COIL DOMAIN-CONTAINING PROTEIN 1"/>
    <property type="match status" value="1"/>
</dbReference>
<dbReference type="GO" id="GO:0005794">
    <property type="term" value="C:Golgi apparatus"/>
    <property type="evidence" value="ECO:0007669"/>
    <property type="project" value="TreeGrafter"/>
</dbReference>
<proteinExistence type="predicted"/>
<dbReference type="SMART" id="SM00755">
    <property type="entry name" value="Grip"/>
    <property type="match status" value="1"/>
</dbReference>
<organism evidence="8 9">
    <name type="scientific">Cherax quadricarinatus</name>
    <name type="common">Australian red claw crayfish</name>
    <dbReference type="NCBI Taxonomy" id="27406"/>
    <lineage>
        <taxon>Eukaryota</taxon>
        <taxon>Metazoa</taxon>
        <taxon>Ecdysozoa</taxon>
        <taxon>Arthropoda</taxon>
        <taxon>Crustacea</taxon>
        <taxon>Multicrustacea</taxon>
        <taxon>Malacostraca</taxon>
        <taxon>Eumalacostraca</taxon>
        <taxon>Eucarida</taxon>
        <taxon>Decapoda</taxon>
        <taxon>Pleocyemata</taxon>
        <taxon>Astacidea</taxon>
        <taxon>Parastacoidea</taxon>
        <taxon>Parastacidae</taxon>
        <taxon>Cherax</taxon>
    </lineage>
</organism>
<gene>
    <name evidence="8" type="ORF">OTU49_015139</name>
</gene>
<dbReference type="AlphaFoldDB" id="A0AAW0XZG8"/>
<evidence type="ECO:0000256" key="2">
    <source>
        <dbReference type="ARBA" id="ARBA00004496"/>
    </source>
</evidence>
<evidence type="ECO:0000313" key="9">
    <source>
        <dbReference type="Proteomes" id="UP001445076"/>
    </source>
</evidence>
<evidence type="ECO:0000256" key="3">
    <source>
        <dbReference type="ARBA" id="ARBA00022490"/>
    </source>
</evidence>
<keyword evidence="5" id="KW-0472">Membrane</keyword>
<keyword evidence="9" id="KW-1185">Reference proteome</keyword>
<protein>
    <recommendedName>
        <fullName evidence="7">GRIP domain-containing protein</fullName>
    </recommendedName>
</protein>
<feature type="coiled-coil region" evidence="6">
    <location>
        <begin position="1"/>
        <end position="42"/>
    </location>
</feature>
<keyword evidence="3" id="KW-0963">Cytoplasm</keyword>
<comment type="caution">
    <text evidence="8">The sequence shown here is derived from an EMBL/GenBank/DDBJ whole genome shotgun (WGS) entry which is preliminary data.</text>
</comment>
<name>A0AAW0XZG8_CHEQU</name>
<dbReference type="Gene3D" id="1.10.220.60">
    <property type="entry name" value="GRIP domain"/>
    <property type="match status" value="1"/>
</dbReference>
<dbReference type="Pfam" id="PF16704">
    <property type="entry name" value="Rab_bind"/>
    <property type="match status" value="1"/>
</dbReference>
<keyword evidence="4 6" id="KW-0175">Coiled coil</keyword>
<dbReference type="EMBL" id="JARKIK010000008">
    <property type="protein sequence ID" value="KAK8749940.1"/>
    <property type="molecule type" value="Genomic_DNA"/>
</dbReference>
<feature type="domain" description="GRIP" evidence="7">
    <location>
        <begin position="52"/>
        <end position="102"/>
    </location>
</feature>
<dbReference type="PROSITE" id="PS50913">
    <property type="entry name" value="GRIP"/>
    <property type="match status" value="1"/>
</dbReference>
<reference evidence="8 9" key="1">
    <citation type="journal article" date="2024" name="BMC Genomics">
        <title>Genome assembly of redclaw crayfish (Cherax quadricarinatus) provides insights into its immune adaptation and hypoxia tolerance.</title>
        <authorList>
            <person name="Liu Z."/>
            <person name="Zheng J."/>
            <person name="Li H."/>
            <person name="Fang K."/>
            <person name="Wang S."/>
            <person name="He J."/>
            <person name="Zhou D."/>
            <person name="Weng S."/>
            <person name="Chi M."/>
            <person name="Gu Z."/>
            <person name="He J."/>
            <person name="Li F."/>
            <person name="Wang M."/>
        </authorList>
    </citation>
    <scope>NUCLEOTIDE SEQUENCE [LARGE SCALE GENOMIC DNA]</scope>
    <source>
        <strain evidence="8">ZL_2023a</strain>
    </source>
</reference>
<evidence type="ECO:0000313" key="8">
    <source>
        <dbReference type="EMBL" id="KAK8749940.1"/>
    </source>
</evidence>
<dbReference type="PANTHER" id="PTHR23157">
    <property type="entry name" value="GRIP AND COILED-COIL DOMAIN-CONTAINING PROTEIN 1"/>
    <property type="match status" value="1"/>
</dbReference>
<evidence type="ECO:0000256" key="6">
    <source>
        <dbReference type="SAM" id="Coils"/>
    </source>
</evidence>
<dbReference type="InterPro" id="IPR000237">
    <property type="entry name" value="GRIP_dom"/>
</dbReference>
<evidence type="ECO:0000256" key="1">
    <source>
        <dbReference type="ARBA" id="ARBA00004184"/>
    </source>
</evidence>
<dbReference type="Proteomes" id="UP001445076">
    <property type="component" value="Unassembled WGS sequence"/>
</dbReference>
<comment type="subcellular location">
    <subcellularLocation>
        <location evidence="2">Cytoplasm</location>
    </subcellularLocation>
    <subcellularLocation>
        <location evidence="1">Endomembrane system</location>
        <topology evidence="1">Peripheral membrane protein</topology>
    </subcellularLocation>
</comment>
<evidence type="ECO:0000259" key="7">
    <source>
        <dbReference type="PROSITE" id="PS50913"/>
    </source>
</evidence>
<evidence type="ECO:0000256" key="5">
    <source>
        <dbReference type="ARBA" id="ARBA00023136"/>
    </source>
</evidence>
<sequence>MARLEAKLSAGEMRIQQLTTLLHESEAENAKLTQLSDALKEEIRRSVRNEVREKHMENTEYMKNVILKFLLLKNGEERKHLVPVLKTVLQLSPSETSQLELLAFGDEGEGGSQAGWGSYLHLWSSR</sequence>
<dbReference type="Pfam" id="PF01465">
    <property type="entry name" value="GRIP"/>
    <property type="match status" value="1"/>
</dbReference>